<gene>
    <name evidence="6" type="primary">Acot10</name>
    <name evidence="6" type="ORF">Tcan_04071</name>
</gene>
<evidence type="ECO:0000313" key="7">
    <source>
        <dbReference type="Proteomes" id="UP000031036"/>
    </source>
</evidence>
<name>A0A0B2VY19_TOXCA</name>
<feature type="non-terminal residue" evidence="6">
    <location>
        <position position="1"/>
    </location>
</feature>
<dbReference type="OrthoDB" id="331699at2759"/>
<keyword evidence="4" id="KW-0809">Transit peptide</keyword>
<sequence>HNSARSAPQKWPSGACRPSEAVTKGDEIVVVLAHCRWRRLPAPSHGPFRAISALRILATTPAQNDVRRSHSFQHRILPPNHVWLDDAKLKNAVICFPIDRNVYNKIFGGYLMRLAFELAWSNAAMYAKGRVKIVAVDDIMFRKSVEIGSFLLLSSQVCYTVGDRMELSVHAEVLNVSTGKRVTTNTFYFMFKADHDVPFIIPKSYADGMLFVNAKRHYDRSENRL</sequence>
<dbReference type="SUPFAM" id="SSF54637">
    <property type="entry name" value="Thioesterase/thiol ester dehydrase-isomerase"/>
    <property type="match status" value="1"/>
</dbReference>
<dbReference type="STRING" id="6265.A0A0B2VY19"/>
<dbReference type="OMA" id="WMENTKL"/>
<evidence type="ECO:0000256" key="2">
    <source>
        <dbReference type="ARBA" id="ARBA00022737"/>
    </source>
</evidence>
<evidence type="ECO:0000256" key="3">
    <source>
        <dbReference type="ARBA" id="ARBA00022801"/>
    </source>
</evidence>
<keyword evidence="3" id="KW-0378">Hydrolase</keyword>
<evidence type="ECO:0000256" key="4">
    <source>
        <dbReference type="ARBA" id="ARBA00022946"/>
    </source>
</evidence>
<protein>
    <submittedName>
        <fullName evidence="6">Acyl-coenzyme A thioesterase 10, mitochondrial</fullName>
    </submittedName>
</protein>
<dbReference type="EMBL" id="JPKZ01000634">
    <property type="protein sequence ID" value="KHN86299.1"/>
    <property type="molecule type" value="Genomic_DNA"/>
</dbReference>
<keyword evidence="7" id="KW-1185">Reference proteome</keyword>
<comment type="similarity">
    <text evidence="1">Belongs to the acyl coenzyme A hydrolase family.</text>
</comment>
<dbReference type="GO" id="GO:0006637">
    <property type="term" value="P:acyl-CoA metabolic process"/>
    <property type="evidence" value="ECO:0007669"/>
    <property type="project" value="TreeGrafter"/>
</dbReference>
<comment type="caution">
    <text evidence="6">The sequence shown here is derived from an EMBL/GenBank/DDBJ whole genome shotgun (WGS) entry which is preliminary data.</text>
</comment>
<keyword evidence="2" id="KW-0677">Repeat</keyword>
<feature type="domain" description="HotDog ACOT-type" evidence="5">
    <location>
        <begin position="85"/>
        <end position="197"/>
    </location>
</feature>
<evidence type="ECO:0000313" key="6">
    <source>
        <dbReference type="EMBL" id="KHN86299.1"/>
    </source>
</evidence>
<evidence type="ECO:0000259" key="5">
    <source>
        <dbReference type="PROSITE" id="PS51770"/>
    </source>
</evidence>
<dbReference type="CDD" id="cd03442">
    <property type="entry name" value="BFIT_BACH"/>
    <property type="match status" value="1"/>
</dbReference>
<dbReference type="PANTHER" id="PTHR12655:SF0">
    <property type="entry name" value="ACYL-COENZYME A THIOESTERASE 9, MITOCHONDRIAL"/>
    <property type="match status" value="1"/>
</dbReference>
<dbReference type="AlphaFoldDB" id="A0A0B2VY19"/>
<accession>A0A0B2VY19</accession>
<dbReference type="PANTHER" id="PTHR12655">
    <property type="entry name" value="ACYL-COA THIOESTERASE"/>
    <property type="match status" value="1"/>
</dbReference>
<reference evidence="6 7" key="1">
    <citation type="submission" date="2014-11" db="EMBL/GenBank/DDBJ databases">
        <title>Genetic blueprint of the zoonotic pathogen Toxocara canis.</title>
        <authorList>
            <person name="Zhu X.-Q."/>
            <person name="Korhonen P.K."/>
            <person name="Cai H."/>
            <person name="Young N.D."/>
            <person name="Nejsum P."/>
            <person name="von Samson-Himmelstjerna G."/>
            <person name="Boag P.R."/>
            <person name="Tan P."/>
            <person name="Li Q."/>
            <person name="Min J."/>
            <person name="Yang Y."/>
            <person name="Wang X."/>
            <person name="Fang X."/>
            <person name="Hall R.S."/>
            <person name="Hofmann A."/>
            <person name="Sternberg P.W."/>
            <person name="Jex A.R."/>
            <person name="Gasser R.B."/>
        </authorList>
    </citation>
    <scope>NUCLEOTIDE SEQUENCE [LARGE SCALE GENOMIC DNA]</scope>
    <source>
        <strain evidence="6">PN_DK_2014</strain>
    </source>
</reference>
<dbReference type="GO" id="GO:0047617">
    <property type="term" value="F:fatty acyl-CoA hydrolase activity"/>
    <property type="evidence" value="ECO:0007669"/>
    <property type="project" value="TreeGrafter"/>
</dbReference>
<evidence type="ECO:0000256" key="1">
    <source>
        <dbReference type="ARBA" id="ARBA00010458"/>
    </source>
</evidence>
<dbReference type="FunFam" id="3.10.129.10:FF:000012">
    <property type="entry name" value="Acyl-coenzyme A thioesterase 9, mitochondrial"/>
    <property type="match status" value="1"/>
</dbReference>
<dbReference type="Gene3D" id="3.10.129.10">
    <property type="entry name" value="Hotdog Thioesterase"/>
    <property type="match status" value="1"/>
</dbReference>
<dbReference type="InterPro" id="IPR033120">
    <property type="entry name" value="HOTDOG_ACOT"/>
</dbReference>
<dbReference type="InterPro" id="IPR029069">
    <property type="entry name" value="HotDog_dom_sf"/>
</dbReference>
<dbReference type="GO" id="GO:0005739">
    <property type="term" value="C:mitochondrion"/>
    <property type="evidence" value="ECO:0007669"/>
    <property type="project" value="TreeGrafter"/>
</dbReference>
<organism evidence="6 7">
    <name type="scientific">Toxocara canis</name>
    <name type="common">Canine roundworm</name>
    <dbReference type="NCBI Taxonomy" id="6265"/>
    <lineage>
        <taxon>Eukaryota</taxon>
        <taxon>Metazoa</taxon>
        <taxon>Ecdysozoa</taxon>
        <taxon>Nematoda</taxon>
        <taxon>Chromadorea</taxon>
        <taxon>Rhabditida</taxon>
        <taxon>Spirurina</taxon>
        <taxon>Ascaridomorpha</taxon>
        <taxon>Ascaridoidea</taxon>
        <taxon>Toxocaridae</taxon>
        <taxon>Toxocara</taxon>
    </lineage>
</organism>
<dbReference type="PROSITE" id="PS51770">
    <property type="entry name" value="HOTDOG_ACOT"/>
    <property type="match status" value="1"/>
</dbReference>
<proteinExistence type="inferred from homology"/>
<dbReference type="Proteomes" id="UP000031036">
    <property type="component" value="Unassembled WGS sequence"/>
</dbReference>